<dbReference type="InterPro" id="IPR036890">
    <property type="entry name" value="HATPase_C_sf"/>
</dbReference>
<dbReference type="RefSeq" id="WP_209239554.1">
    <property type="nucleotide sequence ID" value="NZ_JADKMA010000050.1"/>
</dbReference>
<dbReference type="Gene3D" id="3.30.450.20">
    <property type="entry name" value="PAS domain"/>
    <property type="match status" value="2"/>
</dbReference>
<evidence type="ECO:0000313" key="4">
    <source>
        <dbReference type="Proteomes" id="UP001519064"/>
    </source>
</evidence>
<feature type="domain" description="PAC" evidence="2">
    <location>
        <begin position="274"/>
        <end position="326"/>
    </location>
</feature>
<comment type="caution">
    <text evidence="3">The sequence shown here is derived from an EMBL/GenBank/DDBJ whole genome shotgun (WGS) entry which is preliminary data.</text>
</comment>
<dbReference type="SUPFAM" id="SSF55781">
    <property type="entry name" value="GAF domain-like"/>
    <property type="match status" value="1"/>
</dbReference>
<evidence type="ECO:0000259" key="2">
    <source>
        <dbReference type="PROSITE" id="PS50113"/>
    </source>
</evidence>
<dbReference type="Pfam" id="PF13581">
    <property type="entry name" value="HATPase_c_2"/>
    <property type="match status" value="1"/>
</dbReference>
<dbReference type="EMBL" id="JADKMA010000050">
    <property type="protein sequence ID" value="MBO8192464.1"/>
    <property type="molecule type" value="Genomic_DNA"/>
</dbReference>
<proteinExistence type="predicted"/>
<dbReference type="SMART" id="SM00091">
    <property type="entry name" value="PAS"/>
    <property type="match status" value="2"/>
</dbReference>
<dbReference type="PANTHER" id="PTHR43156:SF2">
    <property type="entry name" value="STAGE II SPORULATION PROTEIN E"/>
    <property type="match status" value="1"/>
</dbReference>
<dbReference type="Pfam" id="PF08447">
    <property type="entry name" value="PAS_3"/>
    <property type="match status" value="1"/>
</dbReference>
<dbReference type="InterPro" id="IPR000014">
    <property type="entry name" value="PAS"/>
</dbReference>
<dbReference type="Gene3D" id="3.30.450.40">
    <property type="match status" value="1"/>
</dbReference>
<dbReference type="SUPFAM" id="SSF55785">
    <property type="entry name" value="PYP-like sensor domain (PAS domain)"/>
    <property type="match status" value="2"/>
</dbReference>
<dbReference type="InterPro" id="IPR029016">
    <property type="entry name" value="GAF-like_dom_sf"/>
</dbReference>
<dbReference type="InterPro" id="IPR003594">
    <property type="entry name" value="HATPase_dom"/>
</dbReference>
<dbReference type="PANTHER" id="PTHR43156">
    <property type="entry name" value="STAGE II SPORULATION PROTEIN E-RELATED"/>
    <property type="match status" value="1"/>
</dbReference>
<dbReference type="CDD" id="cd00130">
    <property type="entry name" value="PAS"/>
    <property type="match status" value="1"/>
</dbReference>
<dbReference type="SMART" id="SM00331">
    <property type="entry name" value="PP2C_SIG"/>
    <property type="match status" value="1"/>
</dbReference>
<protein>
    <submittedName>
        <fullName evidence="3">SpoIIE family protein phosphatase</fullName>
    </submittedName>
</protein>
<dbReference type="InterPro" id="IPR001932">
    <property type="entry name" value="PPM-type_phosphatase-like_dom"/>
</dbReference>
<dbReference type="InterPro" id="IPR036457">
    <property type="entry name" value="PPM-type-like_dom_sf"/>
</dbReference>
<dbReference type="Gene3D" id="3.60.40.10">
    <property type="entry name" value="PPM-type phosphatase domain"/>
    <property type="match status" value="1"/>
</dbReference>
<dbReference type="Gene3D" id="3.30.565.10">
    <property type="entry name" value="Histidine kinase-like ATPase, C-terminal domain"/>
    <property type="match status" value="1"/>
</dbReference>
<name>A0ABS3XAS7_9ACTN</name>
<dbReference type="CDD" id="cd16936">
    <property type="entry name" value="HATPase_RsbW-like"/>
    <property type="match status" value="1"/>
</dbReference>
<accession>A0ABS3XAS7</accession>
<dbReference type="InterPro" id="IPR013655">
    <property type="entry name" value="PAS_fold_3"/>
</dbReference>
<dbReference type="PROSITE" id="PS50113">
    <property type="entry name" value="PAC"/>
    <property type="match status" value="1"/>
</dbReference>
<dbReference type="InterPro" id="IPR000700">
    <property type="entry name" value="PAS-assoc_C"/>
</dbReference>
<gene>
    <name evidence="3" type="ORF">ITI46_12425</name>
</gene>
<keyword evidence="1" id="KW-0378">Hydrolase</keyword>
<dbReference type="InterPro" id="IPR052016">
    <property type="entry name" value="Bact_Sigma-Reg"/>
</dbReference>
<dbReference type="Proteomes" id="UP001519064">
    <property type="component" value="Unassembled WGS sequence"/>
</dbReference>
<sequence length="968" mass="104196">MLWGVQDREANRKRLETLATARGLDEVELLRLVLHHAVTAVAGLGGVAHLGRRTDGELRLAAISGLPLDAARVWERMAPDDPHPPARAVREQRAVWTPENLVAGDTLAGDGMEAPQDAEAAGGPPVPKVPACPGACGALSVPMALPAGGVLSIFVSGPLDDEQQEFLWQVAKVASETMEHARVSSSGVLPWWLGSGSRLREAMAELRVGTWEWDVVTGELLFDDAAMEVVRTSAGVTPEIWDSRVETWLQRVHPDDAQGVLSAIDHALNTATVLSVEYRVVSPDGRVGWVELRGHTTYGQDGTPLRMTGTGWDTTTTRVTEQAVTRILRNMPDAFLVVLPGDWRVIYANAQASLLGAEPGQLVGQALWETHVGLHHLQRHFEQAVRETRPISVDVQLGDTWQRLRLLFVDPHLVVQVSDVTAEVEAENAAAERARRITALTEALASALTTSDVVDTVGVQILPPFAASGALVHATVGSNKLHLVGQVGYEAAAIEPLRQLDHNTLLPQMRPRFFSSQEAVAEQVPALAEHTAGDSRHAWALLPLMAENECVGSLLLAFDEPQTFPPENKSLLIVLTALVAQALGRARLYDAEHRRAHQLQRALLPSQLPSAPAVATAARYRPASDPAEVGGDWYDAIPLSGGRVALVIGDVMGHGVREAITMSRMRTAVSTLTTLDHPPEEMLAYLNDVAFEVGGEHYVTCIYAIYDPTTGMCGLASAGHPPPALLLPDGRTSFLDVPSGPPLGAAQLPYQAAEICIPEGSVLVFYTDGLIGGLNSDPDTATRQLADAIKGYARHAATVGMNEVELVEGMSEALTQELPGAREAADDAAVLIARTRRFPEQNLVVHDLPYDPASAGLARKLVAEHLTSWGLERLIMSTELIVSELVGNVVRHSEGPIGLRLLKSNILTCEVSDGNETTPRRRHAAVTDEEGRGLQLVAAMCDRWGTRYIPGGKTIWTEQSLEASLDLA</sequence>
<dbReference type="SUPFAM" id="SSF81606">
    <property type="entry name" value="PP2C-like"/>
    <property type="match status" value="1"/>
</dbReference>
<dbReference type="InterPro" id="IPR035965">
    <property type="entry name" value="PAS-like_dom_sf"/>
</dbReference>
<organism evidence="3 4">
    <name type="scientific">Streptomyces oryzae</name>
    <dbReference type="NCBI Taxonomy" id="1434886"/>
    <lineage>
        <taxon>Bacteria</taxon>
        <taxon>Bacillati</taxon>
        <taxon>Actinomycetota</taxon>
        <taxon>Actinomycetes</taxon>
        <taxon>Kitasatosporales</taxon>
        <taxon>Streptomycetaceae</taxon>
        <taxon>Streptomyces</taxon>
    </lineage>
</organism>
<reference evidence="3 4" key="1">
    <citation type="submission" date="2020-11" db="EMBL/GenBank/DDBJ databases">
        <title>Streptomyces spirodelae sp. nov., isolated from duckweed.</title>
        <authorList>
            <person name="Saimee Y."/>
            <person name="Duangmal K."/>
        </authorList>
    </citation>
    <scope>NUCLEOTIDE SEQUENCE [LARGE SCALE GENOMIC DNA]</scope>
    <source>
        <strain evidence="3 4">S16-07</strain>
    </source>
</reference>
<dbReference type="Pfam" id="PF07228">
    <property type="entry name" value="SpoIIE"/>
    <property type="match status" value="1"/>
</dbReference>
<keyword evidence="4" id="KW-1185">Reference proteome</keyword>
<evidence type="ECO:0000313" key="3">
    <source>
        <dbReference type="EMBL" id="MBO8192464.1"/>
    </source>
</evidence>
<evidence type="ECO:0000256" key="1">
    <source>
        <dbReference type="ARBA" id="ARBA00022801"/>
    </source>
</evidence>